<evidence type="ECO:0000259" key="3">
    <source>
        <dbReference type="Pfam" id="PF07992"/>
    </source>
</evidence>
<dbReference type="InterPro" id="IPR023753">
    <property type="entry name" value="FAD/NAD-binding_dom"/>
</dbReference>
<organism evidence="4 5">
    <name type="scientific">Flavobacterium qiangtangense</name>
    <dbReference type="NCBI Taxonomy" id="1442595"/>
    <lineage>
        <taxon>Bacteria</taxon>
        <taxon>Pseudomonadati</taxon>
        <taxon>Bacteroidota</taxon>
        <taxon>Flavobacteriia</taxon>
        <taxon>Flavobacteriales</taxon>
        <taxon>Flavobacteriaceae</taxon>
        <taxon>Flavobacterium</taxon>
    </lineage>
</organism>
<gene>
    <name evidence="4" type="ORF">ACFPVY_13615</name>
</gene>
<feature type="domain" description="FAD/NAD(P)-binding" evidence="3">
    <location>
        <begin position="7"/>
        <end position="285"/>
    </location>
</feature>
<dbReference type="Proteomes" id="UP001596287">
    <property type="component" value="Unassembled WGS sequence"/>
</dbReference>
<keyword evidence="1" id="KW-0285">Flavoprotein</keyword>
<sequence length="301" mass="32967">MKNDTIFDVIIVGGSYAGLSAAMALGRSLRNVLIIDAGKPCNRQTPHSHNFLTQDGKSPAEISALAKKQVLEYKTISFHEGTASTAKKEDFGFSVSTNSNEIFKSKKLILATGLKDIFPDILGFSECWGISILHCPYCHGYEVRNQETGIFANGEMAFELAKLISNWTKSLTVFTNGEANLTKEQLAKLNERDIKVNEKSILKVNHSKGYVKDIEFIDGSKTLVKAIYARPDLQQNSEIPKQLGCEILENGLLKTDALQKTTVPDVYACGDNAAMRSLSMAVSTGSLAGAMVNKDLIFENF</sequence>
<reference evidence="5" key="1">
    <citation type="journal article" date="2019" name="Int. J. Syst. Evol. Microbiol.">
        <title>The Global Catalogue of Microorganisms (GCM) 10K type strain sequencing project: providing services to taxonomists for standard genome sequencing and annotation.</title>
        <authorList>
            <consortium name="The Broad Institute Genomics Platform"/>
            <consortium name="The Broad Institute Genome Sequencing Center for Infectious Disease"/>
            <person name="Wu L."/>
            <person name="Ma J."/>
        </authorList>
    </citation>
    <scope>NUCLEOTIDE SEQUENCE [LARGE SCALE GENOMIC DNA]</scope>
    <source>
        <strain evidence="5">CCUG 49679</strain>
    </source>
</reference>
<proteinExistence type="predicted"/>
<dbReference type="PRINTS" id="PR00469">
    <property type="entry name" value="PNDRDTASEII"/>
</dbReference>
<evidence type="ECO:0000313" key="4">
    <source>
        <dbReference type="EMBL" id="MFC6097689.1"/>
    </source>
</evidence>
<evidence type="ECO:0000256" key="2">
    <source>
        <dbReference type="ARBA" id="ARBA00023002"/>
    </source>
</evidence>
<keyword evidence="5" id="KW-1185">Reference proteome</keyword>
<evidence type="ECO:0000256" key="1">
    <source>
        <dbReference type="ARBA" id="ARBA00022630"/>
    </source>
</evidence>
<accession>A0ABW1PQ70</accession>
<evidence type="ECO:0000313" key="5">
    <source>
        <dbReference type="Proteomes" id="UP001596287"/>
    </source>
</evidence>
<dbReference type="InterPro" id="IPR050097">
    <property type="entry name" value="Ferredoxin-NADP_redctase_2"/>
</dbReference>
<dbReference type="RefSeq" id="WP_379792653.1">
    <property type="nucleotide sequence ID" value="NZ_JBHSQB010000009.1"/>
</dbReference>
<dbReference type="EMBL" id="JBHSQB010000009">
    <property type="protein sequence ID" value="MFC6097689.1"/>
    <property type="molecule type" value="Genomic_DNA"/>
</dbReference>
<dbReference type="PRINTS" id="PR00368">
    <property type="entry name" value="FADPNR"/>
</dbReference>
<protein>
    <submittedName>
        <fullName evidence="4">NAD(P)/FAD-dependent oxidoreductase</fullName>
    </submittedName>
</protein>
<name>A0ABW1PQ70_9FLAO</name>
<keyword evidence="2" id="KW-0560">Oxidoreductase</keyword>
<dbReference type="PANTHER" id="PTHR48105">
    <property type="entry name" value="THIOREDOXIN REDUCTASE 1-RELATED-RELATED"/>
    <property type="match status" value="1"/>
</dbReference>
<dbReference type="Gene3D" id="3.50.50.60">
    <property type="entry name" value="FAD/NAD(P)-binding domain"/>
    <property type="match status" value="2"/>
</dbReference>
<dbReference type="InterPro" id="IPR036188">
    <property type="entry name" value="FAD/NAD-bd_sf"/>
</dbReference>
<comment type="caution">
    <text evidence="4">The sequence shown here is derived from an EMBL/GenBank/DDBJ whole genome shotgun (WGS) entry which is preliminary data.</text>
</comment>
<dbReference type="Pfam" id="PF07992">
    <property type="entry name" value="Pyr_redox_2"/>
    <property type="match status" value="1"/>
</dbReference>
<dbReference type="SUPFAM" id="SSF51905">
    <property type="entry name" value="FAD/NAD(P)-binding domain"/>
    <property type="match status" value="1"/>
</dbReference>